<dbReference type="AlphaFoldDB" id="A0A366LS19"/>
<feature type="DNA-binding region" description="H-T-H motif" evidence="4">
    <location>
        <begin position="29"/>
        <end position="48"/>
    </location>
</feature>
<dbReference type="PRINTS" id="PR00455">
    <property type="entry name" value="HTHTETR"/>
</dbReference>
<comment type="caution">
    <text evidence="6">The sequence shown here is derived from an EMBL/GenBank/DDBJ whole genome shotgun (WGS) entry which is preliminary data.</text>
</comment>
<keyword evidence="1" id="KW-0805">Transcription regulation</keyword>
<evidence type="ECO:0000313" key="7">
    <source>
        <dbReference type="Proteomes" id="UP000253303"/>
    </source>
</evidence>
<dbReference type="InterPro" id="IPR001647">
    <property type="entry name" value="HTH_TetR"/>
</dbReference>
<dbReference type="PANTHER" id="PTHR30055">
    <property type="entry name" value="HTH-TYPE TRANSCRIPTIONAL REGULATOR RUTR"/>
    <property type="match status" value="1"/>
</dbReference>
<organism evidence="6 7">
    <name type="scientific">Spongiactinospora rosea</name>
    <dbReference type="NCBI Taxonomy" id="2248750"/>
    <lineage>
        <taxon>Bacteria</taxon>
        <taxon>Bacillati</taxon>
        <taxon>Actinomycetota</taxon>
        <taxon>Actinomycetes</taxon>
        <taxon>Streptosporangiales</taxon>
        <taxon>Streptosporangiaceae</taxon>
        <taxon>Spongiactinospora</taxon>
    </lineage>
</organism>
<evidence type="ECO:0000256" key="2">
    <source>
        <dbReference type="ARBA" id="ARBA00023125"/>
    </source>
</evidence>
<dbReference type="InterPro" id="IPR041478">
    <property type="entry name" value="TetR_C_27"/>
</dbReference>
<keyword evidence="3" id="KW-0804">Transcription</keyword>
<dbReference type="GO" id="GO:0003700">
    <property type="term" value="F:DNA-binding transcription factor activity"/>
    <property type="evidence" value="ECO:0007669"/>
    <property type="project" value="TreeGrafter"/>
</dbReference>
<dbReference type="Proteomes" id="UP000253303">
    <property type="component" value="Unassembled WGS sequence"/>
</dbReference>
<dbReference type="PROSITE" id="PS50977">
    <property type="entry name" value="HTH_TETR_2"/>
    <property type="match status" value="1"/>
</dbReference>
<evidence type="ECO:0000313" key="6">
    <source>
        <dbReference type="EMBL" id="RBQ16765.1"/>
    </source>
</evidence>
<dbReference type="GO" id="GO:0000976">
    <property type="term" value="F:transcription cis-regulatory region binding"/>
    <property type="evidence" value="ECO:0007669"/>
    <property type="project" value="TreeGrafter"/>
</dbReference>
<proteinExistence type="predicted"/>
<accession>A0A366LS19</accession>
<dbReference type="SUPFAM" id="SSF46689">
    <property type="entry name" value="Homeodomain-like"/>
    <property type="match status" value="1"/>
</dbReference>
<reference evidence="6 7" key="1">
    <citation type="submission" date="2018-06" db="EMBL/GenBank/DDBJ databases">
        <title>Sphaerisporangium craniellae sp. nov., isolated from a marine sponge in the South China Sea.</title>
        <authorList>
            <person name="Li L."/>
        </authorList>
    </citation>
    <scope>NUCLEOTIDE SEQUENCE [LARGE SCALE GENOMIC DNA]</scope>
    <source>
        <strain evidence="6 7">LHW63015</strain>
    </source>
</reference>
<gene>
    <name evidence="6" type="ORF">DP939_29310</name>
</gene>
<dbReference type="RefSeq" id="WP_113984045.1">
    <property type="nucleotide sequence ID" value="NZ_QMEY01000015.1"/>
</dbReference>
<dbReference type="InterPro" id="IPR050109">
    <property type="entry name" value="HTH-type_TetR-like_transc_reg"/>
</dbReference>
<protein>
    <submittedName>
        <fullName evidence="6">TetR/AcrR family transcriptional regulator</fullName>
    </submittedName>
</protein>
<dbReference type="Gene3D" id="1.10.357.10">
    <property type="entry name" value="Tetracycline Repressor, domain 2"/>
    <property type="match status" value="1"/>
</dbReference>
<dbReference type="InterPro" id="IPR023772">
    <property type="entry name" value="DNA-bd_HTH_TetR-type_CS"/>
</dbReference>
<dbReference type="Pfam" id="PF00440">
    <property type="entry name" value="TetR_N"/>
    <property type="match status" value="1"/>
</dbReference>
<keyword evidence="2 4" id="KW-0238">DNA-binding</keyword>
<dbReference type="OrthoDB" id="9802498at2"/>
<evidence type="ECO:0000256" key="1">
    <source>
        <dbReference type="ARBA" id="ARBA00023015"/>
    </source>
</evidence>
<name>A0A366LS19_9ACTN</name>
<dbReference type="EMBL" id="QMEY01000015">
    <property type="protein sequence ID" value="RBQ16765.1"/>
    <property type="molecule type" value="Genomic_DNA"/>
</dbReference>
<keyword evidence="7" id="KW-1185">Reference proteome</keyword>
<sequence length="199" mass="21251">MPARTPLDANVILAATEEILRRHGPDKATVVDVARALGVSHAAVYKHFPSKQALREAVTRRWLDRNRDALAVAAADSAVPPVQRLRTWLHAVLTVKQAKIREDPELFAAYGILAAAHSSVATDHVADLLGQLTDIIADGAADGSLRTDDAEATARVVFNATAKFHHIAHAAEWQNPGIGAELDEVCSLLLKGVQAPTSA</sequence>
<evidence type="ECO:0000259" key="5">
    <source>
        <dbReference type="PROSITE" id="PS50977"/>
    </source>
</evidence>
<feature type="domain" description="HTH tetR-type" evidence="5">
    <location>
        <begin position="6"/>
        <end position="66"/>
    </location>
</feature>
<evidence type="ECO:0000256" key="4">
    <source>
        <dbReference type="PROSITE-ProRule" id="PRU00335"/>
    </source>
</evidence>
<dbReference type="InterPro" id="IPR009057">
    <property type="entry name" value="Homeodomain-like_sf"/>
</dbReference>
<dbReference type="PANTHER" id="PTHR30055:SF151">
    <property type="entry name" value="TRANSCRIPTIONAL REGULATORY PROTEIN"/>
    <property type="match status" value="1"/>
</dbReference>
<dbReference type="Pfam" id="PF17935">
    <property type="entry name" value="TetR_C_27"/>
    <property type="match status" value="1"/>
</dbReference>
<dbReference type="SUPFAM" id="SSF48498">
    <property type="entry name" value="Tetracyclin repressor-like, C-terminal domain"/>
    <property type="match status" value="1"/>
</dbReference>
<evidence type="ECO:0000256" key="3">
    <source>
        <dbReference type="ARBA" id="ARBA00023163"/>
    </source>
</evidence>
<dbReference type="PROSITE" id="PS01081">
    <property type="entry name" value="HTH_TETR_1"/>
    <property type="match status" value="1"/>
</dbReference>
<dbReference type="InterPro" id="IPR036271">
    <property type="entry name" value="Tet_transcr_reg_TetR-rel_C_sf"/>
</dbReference>